<evidence type="ECO:0000256" key="1">
    <source>
        <dbReference type="SAM" id="MobiDB-lite"/>
    </source>
</evidence>
<dbReference type="AlphaFoldDB" id="A0AAE1HHY1"/>
<reference evidence="3" key="1">
    <citation type="submission" date="2021-07" db="EMBL/GenBank/DDBJ databases">
        <authorList>
            <person name="Catto M.A."/>
            <person name="Jacobson A."/>
            <person name="Kennedy G."/>
            <person name="Labadie P."/>
            <person name="Hunt B.G."/>
            <person name="Srinivasan R."/>
        </authorList>
    </citation>
    <scope>NUCLEOTIDE SEQUENCE</scope>
    <source>
        <strain evidence="3">PL_HMW_Pooled</strain>
        <tissue evidence="3">Head</tissue>
    </source>
</reference>
<evidence type="ECO:0000313" key="4">
    <source>
        <dbReference type="Proteomes" id="UP001219518"/>
    </source>
</evidence>
<dbReference type="PROSITE" id="PS51257">
    <property type="entry name" value="PROKAR_LIPOPROTEIN"/>
    <property type="match status" value="1"/>
</dbReference>
<dbReference type="EMBL" id="JAHWGI010001034">
    <property type="protein sequence ID" value="KAK3921473.1"/>
    <property type="molecule type" value="Genomic_DNA"/>
</dbReference>
<keyword evidence="4" id="KW-1185">Reference proteome</keyword>
<name>A0AAE1HHY1_9NEOP</name>
<organism evidence="3 4">
    <name type="scientific">Frankliniella fusca</name>
    <dbReference type="NCBI Taxonomy" id="407009"/>
    <lineage>
        <taxon>Eukaryota</taxon>
        <taxon>Metazoa</taxon>
        <taxon>Ecdysozoa</taxon>
        <taxon>Arthropoda</taxon>
        <taxon>Hexapoda</taxon>
        <taxon>Insecta</taxon>
        <taxon>Pterygota</taxon>
        <taxon>Neoptera</taxon>
        <taxon>Paraneoptera</taxon>
        <taxon>Thysanoptera</taxon>
        <taxon>Terebrantia</taxon>
        <taxon>Thripoidea</taxon>
        <taxon>Thripidae</taxon>
        <taxon>Frankliniella</taxon>
    </lineage>
</organism>
<protein>
    <submittedName>
        <fullName evidence="3">DNA transposase</fullName>
    </submittedName>
</protein>
<feature type="domain" description="Transposable element P transposase-like RNase H" evidence="2">
    <location>
        <begin position="91"/>
        <end position="184"/>
    </location>
</feature>
<comment type="caution">
    <text evidence="3">The sequence shown here is derived from an EMBL/GenBank/DDBJ whole genome shotgun (WGS) entry which is preliminary data.</text>
</comment>
<feature type="region of interest" description="Disordered" evidence="1">
    <location>
        <begin position="189"/>
        <end position="209"/>
    </location>
</feature>
<evidence type="ECO:0000259" key="2">
    <source>
        <dbReference type="Pfam" id="PF21787"/>
    </source>
</evidence>
<sequence length="209" mass="24133">MKKYDTSQKEKIDTLLASLPPNQHLSVQACINAAKAKSKKGRRYTKQWMFECILMRMKGPALYRKKQQDDILPLPSPRTIQRYLKKMKPAYGFNRVTFELLAQKAESMPADERHGSLLLDEMKLTEGIYYDKDTMMVEGLINMDRHTPECDKNKTGDHSLVIMFQPFKEIWLQSVAALLTRGAAEGKKPLEQYPYITEQGDDEDSPQRT</sequence>
<reference evidence="3" key="2">
    <citation type="journal article" date="2023" name="BMC Genomics">
        <title>Pest status, molecular evolution, and epigenetic factors derived from the genome assembly of Frankliniella fusca, a thysanopteran phytovirus vector.</title>
        <authorList>
            <person name="Catto M.A."/>
            <person name="Labadie P.E."/>
            <person name="Jacobson A.L."/>
            <person name="Kennedy G.G."/>
            <person name="Srinivasan R."/>
            <person name="Hunt B.G."/>
        </authorList>
    </citation>
    <scope>NUCLEOTIDE SEQUENCE</scope>
    <source>
        <strain evidence="3">PL_HMW_Pooled</strain>
    </source>
</reference>
<feature type="non-terminal residue" evidence="3">
    <location>
        <position position="1"/>
    </location>
</feature>
<accession>A0AAE1HHY1</accession>
<dbReference type="Proteomes" id="UP001219518">
    <property type="component" value="Unassembled WGS sequence"/>
</dbReference>
<feature type="compositionally biased region" description="Acidic residues" evidence="1">
    <location>
        <begin position="199"/>
        <end position="209"/>
    </location>
</feature>
<gene>
    <name evidence="3" type="ORF">KUF71_001253</name>
</gene>
<dbReference type="InterPro" id="IPR048365">
    <property type="entry name" value="TNP-like_RNaseH_N"/>
</dbReference>
<evidence type="ECO:0000313" key="3">
    <source>
        <dbReference type="EMBL" id="KAK3921473.1"/>
    </source>
</evidence>
<dbReference type="Pfam" id="PF21787">
    <property type="entry name" value="TNP-like_RNaseH_N"/>
    <property type="match status" value="1"/>
</dbReference>
<proteinExistence type="predicted"/>